<accession>A0A5C6A396</accession>
<protein>
    <submittedName>
        <fullName evidence="1">Uncharacterized protein</fullName>
    </submittedName>
</protein>
<keyword evidence="2" id="KW-1185">Reference proteome</keyword>
<sequence>MPDAPSLPNESLGEFARRVKQADRSRLEKLDPATAQAEIDRIIASRLWTP</sequence>
<dbReference type="Proteomes" id="UP000316213">
    <property type="component" value="Unassembled WGS sequence"/>
</dbReference>
<gene>
    <name evidence="1" type="ORF">Pla100_41790</name>
</gene>
<evidence type="ECO:0000313" key="1">
    <source>
        <dbReference type="EMBL" id="TWT93661.1"/>
    </source>
</evidence>
<reference evidence="1 2" key="1">
    <citation type="submission" date="2019-02" db="EMBL/GenBank/DDBJ databases">
        <title>Deep-cultivation of Planctomycetes and their phenomic and genomic characterization uncovers novel biology.</title>
        <authorList>
            <person name="Wiegand S."/>
            <person name="Jogler M."/>
            <person name="Boedeker C."/>
            <person name="Pinto D."/>
            <person name="Vollmers J."/>
            <person name="Rivas-Marin E."/>
            <person name="Kohn T."/>
            <person name="Peeters S.H."/>
            <person name="Heuer A."/>
            <person name="Rast P."/>
            <person name="Oberbeckmann S."/>
            <person name="Bunk B."/>
            <person name="Jeske O."/>
            <person name="Meyerdierks A."/>
            <person name="Storesund J.E."/>
            <person name="Kallscheuer N."/>
            <person name="Luecker S."/>
            <person name="Lage O.M."/>
            <person name="Pohl T."/>
            <person name="Merkel B.J."/>
            <person name="Hornburger P."/>
            <person name="Mueller R.-W."/>
            <person name="Bruemmer F."/>
            <person name="Labrenz M."/>
            <person name="Spormann A.M."/>
            <person name="Op Den Camp H."/>
            <person name="Overmann J."/>
            <person name="Amann R."/>
            <person name="Jetten M.S.M."/>
            <person name="Mascher T."/>
            <person name="Medema M.H."/>
            <person name="Devos D.P."/>
            <person name="Kaster A.-K."/>
            <person name="Ovreas L."/>
            <person name="Rohde M."/>
            <person name="Galperin M.Y."/>
            <person name="Jogler C."/>
        </authorList>
    </citation>
    <scope>NUCLEOTIDE SEQUENCE [LARGE SCALE GENOMIC DNA]</scope>
    <source>
        <strain evidence="1 2">Pla100</strain>
    </source>
</reference>
<dbReference type="AlphaFoldDB" id="A0A5C6A396"/>
<dbReference type="EMBL" id="SJPM01000009">
    <property type="protein sequence ID" value="TWT93661.1"/>
    <property type="molecule type" value="Genomic_DNA"/>
</dbReference>
<evidence type="ECO:0000313" key="2">
    <source>
        <dbReference type="Proteomes" id="UP000316213"/>
    </source>
</evidence>
<comment type="caution">
    <text evidence="1">The sequence shown here is derived from an EMBL/GenBank/DDBJ whole genome shotgun (WGS) entry which is preliminary data.</text>
</comment>
<proteinExistence type="predicted"/>
<name>A0A5C6A396_9BACT</name>
<organism evidence="1 2">
    <name type="scientific">Neorhodopirellula pilleata</name>
    <dbReference type="NCBI Taxonomy" id="2714738"/>
    <lineage>
        <taxon>Bacteria</taxon>
        <taxon>Pseudomonadati</taxon>
        <taxon>Planctomycetota</taxon>
        <taxon>Planctomycetia</taxon>
        <taxon>Pirellulales</taxon>
        <taxon>Pirellulaceae</taxon>
        <taxon>Neorhodopirellula</taxon>
    </lineage>
</organism>